<dbReference type="RefSeq" id="WP_011290473.1">
    <property type="nucleotide sequence ID" value="NZ_AOSG01000001.1"/>
</dbReference>
<dbReference type="Proteomes" id="UP000014184">
    <property type="component" value="Unassembled WGS sequence"/>
</dbReference>
<gene>
    <name evidence="2" type="ORF">TM51_00445</name>
</gene>
<evidence type="ECO:0008006" key="4">
    <source>
        <dbReference type="Google" id="ProtNLM"/>
    </source>
</evidence>
<name>A0A9P2WS49_THEFU</name>
<dbReference type="AlphaFoldDB" id="A0A9P2WS49"/>
<dbReference type="EMBL" id="AOSG01000001">
    <property type="protein sequence ID" value="EOR72885.1"/>
    <property type="molecule type" value="Genomic_DNA"/>
</dbReference>
<evidence type="ECO:0000313" key="2">
    <source>
        <dbReference type="EMBL" id="EOR72885.1"/>
    </source>
</evidence>
<accession>A0A9P2WS49</accession>
<evidence type="ECO:0000256" key="1">
    <source>
        <dbReference type="SAM" id="MobiDB-lite"/>
    </source>
</evidence>
<reference evidence="2 3" key="1">
    <citation type="journal article" date="2013" name="Genome Announc.">
        <title>Draft Genome Sequence of the Lignocellulose Decomposer Thermobifida fusca Strain TM51.</title>
        <authorList>
            <person name="Toth A."/>
            <person name="Barna T."/>
            <person name="Nagy I."/>
            <person name="Horvath B."/>
            <person name="Nagy I."/>
            <person name="Tancsics A."/>
            <person name="Kriszt B."/>
            <person name="Baka E."/>
            <person name="Fekete C."/>
            <person name="Kukolya J."/>
        </authorList>
    </citation>
    <scope>NUCLEOTIDE SEQUENCE [LARGE SCALE GENOMIC DNA]</scope>
    <source>
        <strain evidence="2 3">TM51</strain>
    </source>
</reference>
<protein>
    <recommendedName>
        <fullName evidence="4">tRNA adenosine deaminase-associated protein</fullName>
    </recommendedName>
</protein>
<comment type="caution">
    <text evidence="2">The sequence shown here is derived from an EMBL/GenBank/DDBJ whole genome shotgun (WGS) entry which is preliminary data.</text>
</comment>
<proteinExistence type="predicted"/>
<sequence length="164" mass="17420">MAVFAAVFSHAADGWTGTEVDLAEYEGIDDLADLMRDTAAAESTAETSVVVLAEADDEWFGVARLDDTGEPRAFLSDMRVVYGHPAARLFLETDGGIDDDQETEGTGQNPYPEPVGDPDLLDDLGIPGTELMALTTREGILPADALTTIADRAGFAGELDELRA</sequence>
<feature type="region of interest" description="Disordered" evidence="1">
    <location>
        <begin position="96"/>
        <end position="117"/>
    </location>
</feature>
<keyword evidence="3" id="KW-1185">Reference proteome</keyword>
<evidence type="ECO:0000313" key="3">
    <source>
        <dbReference type="Proteomes" id="UP000014184"/>
    </source>
</evidence>
<dbReference type="NCBIfam" id="TIGR03941">
    <property type="entry name" value="tRNA_deam_assoc"/>
    <property type="match status" value="1"/>
</dbReference>
<organism evidence="2 3">
    <name type="scientific">Thermobifida fusca TM51</name>
    <dbReference type="NCBI Taxonomy" id="1169414"/>
    <lineage>
        <taxon>Bacteria</taxon>
        <taxon>Bacillati</taxon>
        <taxon>Actinomycetota</taxon>
        <taxon>Actinomycetes</taxon>
        <taxon>Streptosporangiales</taxon>
        <taxon>Nocardiopsidaceae</taxon>
        <taxon>Thermobifida</taxon>
    </lineage>
</organism>
<dbReference type="InterPro" id="IPR023869">
    <property type="entry name" value="tRNA_Adeno_NH3ase_assoc_put"/>
</dbReference>